<dbReference type="GO" id="GO:0033554">
    <property type="term" value="P:cellular response to stress"/>
    <property type="evidence" value="ECO:0007669"/>
    <property type="project" value="UniProtKB-ARBA"/>
</dbReference>
<evidence type="ECO:0000259" key="2">
    <source>
        <dbReference type="PROSITE" id="PS50908"/>
    </source>
</evidence>
<evidence type="ECO:0000313" key="3">
    <source>
        <dbReference type="EMBL" id="PKI74215.1"/>
    </source>
</evidence>
<name>A0A2I0L0G7_PUNGR</name>
<dbReference type="Proteomes" id="UP000233551">
    <property type="component" value="Unassembled WGS sequence"/>
</dbReference>
<feature type="domain" description="RWD" evidence="2">
    <location>
        <begin position="37"/>
        <end position="145"/>
    </location>
</feature>
<dbReference type="CDD" id="cd23818">
    <property type="entry name" value="RWD_RNF25"/>
    <property type="match status" value="1"/>
</dbReference>
<dbReference type="SMART" id="SM00591">
    <property type="entry name" value="RWD"/>
    <property type="match status" value="1"/>
</dbReference>
<comment type="caution">
    <text evidence="3">The sequence shown here is derived from an EMBL/GenBank/DDBJ whole genome shotgun (WGS) entry which is preliminary data.</text>
</comment>
<feature type="compositionally biased region" description="Basic residues" evidence="1">
    <location>
        <begin position="1"/>
        <end position="19"/>
    </location>
</feature>
<feature type="region of interest" description="Disordered" evidence="1">
    <location>
        <begin position="116"/>
        <end position="168"/>
    </location>
</feature>
<dbReference type="GO" id="GO:0009893">
    <property type="term" value="P:positive regulation of metabolic process"/>
    <property type="evidence" value="ECO:0007669"/>
    <property type="project" value="UniProtKB-ARBA"/>
</dbReference>
<dbReference type="GO" id="GO:0051246">
    <property type="term" value="P:regulation of protein metabolic process"/>
    <property type="evidence" value="ECO:0007669"/>
    <property type="project" value="UniProtKB-ARBA"/>
</dbReference>
<dbReference type="STRING" id="22663.A0A2I0L0G7"/>
<dbReference type="PROSITE" id="PS50908">
    <property type="entry name" value="RWD"/>
    <property type="match status" value="1"/>
</dbReference>
<sequence>MGQGSKKKKKGVKRSKGRSASKDKASQSDGDNDLLSEEITALCAIFQEDCKIVSESPPRMIIKLRPYSKDMGFEDVDVSALLSVRCLPGYPHKCPKLQITPEKGLSKADADNLLSLLNDQKIERKEGSGSPIGGPNPNRPRTSSRRSLVDSGWRPQLATPTRGRRPQQ</sequence>
<dbReference type="InterPro" id="IPR016135">
    <property type="entry name" value="UBQ-conjugating_enzyme/RWD"/>
</dbReference>
<dbReference type="SUPFAM" id="SSF54495">
    <property type="entry name" value="UBC-like"/>
    <property type="match status" value="1"/>
</dbReference>
<accession>A0A2I0L0G7</accession>
<dbReference type="Gene3D" id="3.10.110.10">
    <property type="entry name" value="Ubiquitin Conjugating Enzyme"/>
    <property type="match status" value="1"/>
</dbReference>
<dbReference type="FunFam" id="3.10.110.10:FF:000050">
    <property type="entry name" value="eIF-2-alpha kinase GCN2"/>
    <property type="match status" value="1"/>
</dbReference>
<dbReference type="InterPro" id="IPR040213">
    <property type="entry name" value="GIR2-like"/>
</dbReference>
<reference evidence="3 4" key="1">
    <citation type="submission" date="2017-11" db="EMBL/GenBank/DDBJ databases">
        <title>De-novo sequencing of pomegranate (Punica granatum L.) genome.</title>
        <authorList>
            <person name="Akparov Z."/>
            <person name="Amiraslanov A."/>
            <person name="Hajiyeva S."/>
            <person name="Abbasov M."/>
            <person name="Kaur K."/>
            <person name="Hamwieh A."/>
            <person name="Solovyev V."/>
            <person name="Salamov A."/>
            <person name="Braich B."/>
            <person name="Kosarev P."/>
            <person name="Mahmoud A."/>
            <person name="Hajiyev E."/>
            <person name="Babayeva S."/>
            <person name="Izzatullayeva V."/>
            <person name="Mammadov A."/>
            <person name="Mammadov A."/>
            <person name="Sharifova S."/>
            <person name="Ojaghi J."/>
            <person name="Eynullazada K."/>
            <person name="Bayramov B."/>
            <person name="Abdulazimova A."/>
            <person name="Shahmuradov I."/>
        </authorList>
    </citation>
    <scope>NUCLEOTIDE SEQUENCE [LARGE SCALE GENOMIC DNA]</scope>
    <source>
        <strain evidence="4">cv. AG2017</strain>
        <tissue evidence="3">Leaf</tissue>
    </source>
</reference>
<dbReference type="InterPro" id="IPR006575">
    <property type="entry name" value="RWD_dom"/>
</dbReference>
<gene>
    <name evidence="3" type="ORF">CRG98_005453</name>
</gene>
<proteinExistence type="predicted"/>
<dbReference type="PANTHER" id="PTHR12292">
    <property type="entry name" value="RWD DOMAIN-CONTAINING PROTEIN"/>
    <property type="match status" value="1"/>
</dbReference>
<dbReference type="GO" id="GO:0010468">
    <property type="term" value="P:regulation of gene expression"/>
    <property type="evidence" value="ECO:0007669"/>
    <property type="project" value="UniProtKB-ARBA"/>
</dbReference>
<dbReference type="Pfam" id="PF05773">
    <property type="entry name" value="RWD"/>
    <property type="match status" value="1"/>
</dbReference>
<protein>
    <recommendedName>
        <fullName evidence="2">RWD domain-containing protein</fullName>
    </recommendedName>
</protein>
<dbReference type="AlphaFoldDB" id="A0A2I0L0G7"/>
<organism evidence="3 4">
    <name type="scientific">Punica granatum</name>
    <name type="common">Pomegranate</name>
    <dbReference type="NCBI Taxonomy" id="22663"/>
    <lineage>
        <taxon>Eukaryota</taxon>
        <taxon>Viridiplantae</taxon>
        <taxon>Streptophyta</taxon>
        <taxon>Embryophyta</taxon>
        <taxon>Tracheophyta</taxon>
        <taxon>Spermatophyta</taxon>
        <taxon>Magnoliopsida</taxon>
        <taxon>eudicotyledons</taxon>
        <taxon>Gunneridae</taxon>
        <taxon>Pentapetalae</taxon>
        <taxon>rosids</taxon>
        <taxon>malvids</taxon>
        <taxon>Myrtales</taxon>
        <taxon>Lythraceae</taxon>
        <taxon>Punica</taxon>
    </lineage>
</organism>
<evidence type="ECO:0000313" key="4">
    <source>
        <dbReference type="Proteomes" id="UP000233551"/>
    </source>
</evidence>
<evidence type="ECO:0000256" key="1">
    <source>
        <dbReference type="SAM" id="MobiDB-lite"/>
    </source>
</evidence>
<feature type="region of interest" description="Disordered" evidence="1">
    <location>
        <begin position="1"/>
        <end position="32"/>
    </location>
</feature>
<dbReference type="EMBL" id="PGOL01000222">
    <property type="protein sequence ID" value="PKI74215.1"/>
    <property type="molecule type" value="Genomic_DNA"/>
</dbReference>
<keyword evidence="4" id="KW-1185">Reference proteome</keyword>